<evidence type="ECO:0000256" key="4">
    <source>
        <dbReference type="ARBA" id="ARBA00022692"/>
    </source>
</evidence>
<dbReference type="InterPro" id="IPR013099">
    <property type="entry name" value="K_chnl_dom"/>
</dbReference>
<keyword evidence="10 14" id="KW-0407">Ion channel</keyword>
<evidence type="ECO:0000256" key="7">
    <source>
        <dbReference type="ARBA" id="ARBA00022989"/>
    </source>
</evidence>
<evidence type="ECO:0000256" key="10">
    <source>
        <dbReference type="ARBA" id="ARBA00023303"/>
    </source>
</evidence>
<keyword evidence="6" id="KW-0630">Potassium</keyword>
<dbReference type="GO" id="GO:0005242">
    <property type="term" value="F:inward rectifier potassium channel activity"/>
    <property type="evidence" value="ECO:0007669"/>
    <property type="project" value="InterPro"/>
</dbReference>
<evidence type="ECO:0000256" key="6">
    <source>
        <dbReference type="ARBA" id="ARBA00022958"/>
    </source>
</evidence>
<keyword evidence="14" id="KW-0614">Plasmid</keyword>
<dbReference type="PANTHER" id="PTHR11767">
    <property type="entry name" value="INWARD RECTIFIER POTASSIUM CHANNEL"/>
    <property type="match status" value="1"/>
</dbReference>
<dbReference type="Pfam" id="PF17655">
    <property type="entry name" value="IRK_C"/>
    <property type="match status" value="1"/>
</dbReference>
<evidence type="ECO:0000256" key="1">
    <source>
        <dbReference type="ARBA" id="ARBA00004141"/>
    </source>
</evidence>
<evidence type="ECO:0000256" key="8">
    <source>
        <dbReference type="ARBA" id="ARBA00023065"/>
    </source>
</evidence>
<evidence type="ECO:0000256" key="9">
    <source>
        <dbReference type="ARBA" id="ARBA00023136"/>
    </source>
</evidence>
<keyword evidence="8" id="KW-0406">Ion transport</keyword>
<evidence type="ECO:0000313" key="15">
    <source>
        <dbReference type="Proteomes" id="UP001348817"/>
    </source>
</evidence>
<dbReference type="GO" id="GO:1990573">
    <property type="term" value="P:potassium ion import across plasma membrane"/>
    <property type="evidence" value="ECO:0007669"/>
    <property type="project" value="TreeGrafter"/>
</dbReference>
<accession>A0AAU9CZS1</accession>
<dbReference type="KEGG" id="fax:FUAX_44410"/>
<dbReference type="InterPro" id="IPR041647">
    <property type="entry name" value="IRK_C"/>
</dbReference>
<dbReference type="GO" id="GO:0034765">
    <property type="term" value="P:regulation of monoatomic ion transmembrane transport"/>
    <property type="evidence" value="ECO:0007669"/>
    <property type="project" value="TreeGrafter"/>
</dbReference>
<keyword evidence="4 11" id="KW-0812">Transmembrane</keyword>
<feature type="domain" description="Potassium channel" evidence="12">
    <location>
        <begin position="68"/>
        <end position="151"/>
    </location>
</feature>
<dbReference type="InterPro" id="IPR016449">
    <property type="entry name" value="K_chnl_inward-rec_Kir"/>
</dbReference>
<dbReference type="GO" id="GO:0034702">
    <property type="term" value="C:monoatomic ion channel complex"/>
    <property type="evidence" value="ECO:0007669"/>
    <property type="project" value="UniProtKB-KW"/>
</dbReference>
<dbReference type="PRINTS" id="PR01320">
    <property type="entry name" value="KIRCHANNEL"/>
</dbReference>
<keyword evidence="5" id="KW-0851">Voltage-gated channel</keyword>
<dbReference type="RefSeq" id="WP_338395158.1">
    <property type="nucleotide sequence ID" value="NZ_AP025316.1"/>
</dbReference>
<protein>
    <submittedName>
        <fullName evidence="14">Inward rectifier potassium channel Irk</fullName>
    </submittedName>
</protein>
<evidence type="ECO:0000259" key="13">
    <source>
        <dbReference type="Pfam" id="PF17655"/>
    </source>
</evidence>
<feature type="transmembrane region" description="Helical" evidence="11">
    <location>
        <begin position="135"/>
        <end position="153"/>
    </location>
</feature>
<evidence type="ECO:0000313" key="14">
    <source>
        <dbReference type="EMBL" id="BDD12009.1"/>
    </source>
</evidence>
<gene>
    <name evidence="14" type="primary">irk</name>
    <name evidence="14" type="ORF">FUAX_44410</name>
</gene>
<evidence type="ECO:0000259" key="12">
    <source>
        <dbReference type="Pfam" id="PF07885"/>
    </source>
</evidence>
<dbReference type="InterPro" id="IPR014756">
    <property type="entry name" value="Ig_E-set"/>
</dbReference>
<keyword evidence="7 11" id="KW-1133">Transmembrane helix</keyword>
<proteinExistence type="predicted"/>
<dbReference type="PANTHER" id="PTHR11767:SF102">
    <property type="entry name" value="INWARDLY RECTIFYING POTASSIUM CHANNEL 1, ISOFORM F"/>
    <property type="match status" value="1"/>
</dbReference>
<evidence type="ECO:0000256" key="11">
    <source>
        <dbReference type="SAM" id="Phobius"/>
    </source>
</evidence>
<organism evidence="14 15">
    <name type="scientific">Fulvitalea axinellae</name>
    <dbReference type="NCBI Taxonomy" id="1182444"/>
    <lineage>
        <taxon>Bacteria</taxon>
        <taxon>Pseudomonadati</taxon>
        <taxon>Bacteroidota</taxon>
        <taxon>Cytophagia</taxon>
        <taxon>Cytophagales</taxon>
        <taxon>Persicobacteraceae</taxon>
        <taxon>Fulvitalea</taxon>
    </lineage>
</organism>
<dbReference type="AlphaFoldDB" id="A0AAU9CZS1"/>
<keyword evidence="9 11" id="KW-0472">Membrane</keyword>
<dbReference type="SUPFAM" id="SSF81324">
    <property type="entry name" value="Voltage-gated potassium channels"/>
    <property type="match status" value="1"/>
</dbReference>
<feature type="transmembrane region" description="Helical" evidence="11">
    <location>
        <begin position="102"/>
        <end position="123"/>
    </location>
</feature>
<dbReference type="Pfam" id="PF07885">
    <property type="entry name" value="Ion_trans_2"/>
    <property type="match status" value="1"/>
</dbReference>
<keyword evidence="2" id="KW-0813">Transport</keyword>
<evidence type="ECO:0000256" key="3">
    <source>
        <dbReference type="ARBA" id="ARBA00022538"/>
    </source>
</evidence>
<dbReference type="Gene3D" id="1.10.287.70">
    <property type="match status" value="1"/>
</dbReference>
<keyword evidence="15" id="KW-1185">Reference proteome</keyword>
<feature type="transmembrane region" description="Helical" evidence="11">
    <location>
        <begin position="59"/>
        <end position="82"/>
    </location>
</feature>
<name>A0AAU9CZS1_9BACT</name>
<dbReference type="InterPro" id="IPR013518">
    <property type="entry name" value="K_chnl_inward-rec_Kir_cyto"/>
</dbReference>
<dbReference type="SUPFAM" id="SSF81296">
    <property type="entry name" value="E set domains"/>
    <property type="match status" value="1"/>
</dbReference>
<sequence>MRNRIRKIWKSEDFGFTKATDNQVNRFLKPGGQFNVVRKGGRFTVKDIYHWLMNARWGVFWTLAVGVIVMVNLLFSVIYFIIGVDKIEGAGEIGVSWAGDFATAIFFSFQTFTTVGYGALAPIGIPSNIVASLEAVLGLITFSLVTALIYAKFSKASVKLLFSDNILVSPHKKGKALMFRMVNERTDSLINMSVDVLVAETKLKDGKFGKKYDMLNLERSNIMFFPLNWTVVHVLDESSPLYETSCNGFKDSSLEFMIQVKCFDSTYSQDIYIHHSYVSEDIICDAKFELMYGANEKGVLEIDLTKLNAYSLVVDSEMTSV</sequence>
<geneLocation type="plasmid" evidence="14 15">
    <name>pFA2</name>
</geneLocation>
<dbReference type="Gene3D" id="2.60.40.1400">
    <property type="entry name" value="G protein-activated inward rectifier potassium channel 1"/>
    <property type="match status" value="1"/>
</dbReference>
<comment type="subcellular location">
    <subcellularLocation>
        <location evidence="1">Membrane</location>
        <topology evidence="1">Multi-pass membrane protein</topology>
    </subcellularLocation>
</comment>
<evidence type="ECO:0000256" key="2">
    <source>
        <dbReference type="ARBA" id="ARBA00022448"/>
    </source>
</evidence>
<feature type="domain" description="Inward rectifier potassium channel C-terminal" evidence="13">
    <location>
        <begin position="160"/>
        <end position="314"/>
    </location>
</feature>
<dbReference type="EMBL" id="AP025316">
    <property type="protein sequence ID" value="BDD12009.1"/>
    <property type="molecule type" value="Genomic_DNA"/>
</dbReference>
<evidence type="ECO:0000256" key="5">
    <source>
        <dbReference type="ARBA" id="ARBA00022882"/>
    </source>
</evidence>
<dbReference type="GO" id="GO:0005886">
    <property type="term" value="C:plasma membrane"/>
    <property type="evidence" value="ECO:0007669"/>
    <property type="project" value="TreeGrafter"/>
</dbReference>
<keyword evidence="3" id="KW-0633">Potassium transport</keyword>
<dbReference type="Proteomes" id="UP001348817">
    <property type="component" value="Plasmid pFA2"/>
</dbReference>
<reference evidence="14 15" key="1">
    <citation type="submission" date="2021-12" db="EMBL/GenBank/DDBJ databases">
        <title>Genome sequencing of bacteria with rrn-lacking chromosome and rrn-plasmid.</title>
        <authorList>
            <person name="Anda M."/>
            <person name="Iwasaki W."/>
        </authorList>
    </citation>
    <scope>NUCLEOTIDE SEQUENCE [LARGE SCALE GENOMIC DNA]</scope>
    <source>
        <strain evidence="14 15">DSM 100852</strain>
        <plasmid evidence="14 15">pFA2</plasmid>
    </source>
</reference>